<keyword evidence="6 7" id="KW-0472">Membrane</keyword>
<feature type="transmembrane region" description="Helical" evidence="7">
    <location>
        <begin position="262"/>
        <end position="279"/>
    </location>
</feature>
<dbReference type="InterPro" id="IPR050895">
    <property type="entry name" value="XK-related_scramblase"/>
</dbReference>
<keyword evidence="4 7" id="KW-0812">Transmembrane</keyword>
<evidence type="ECO:0000313" key="8">
    <source>
        <dbReference type="EMBL" id="KAJ3609707.1"/>
    </source>
</evidence>
<dbReference type="AlphaFoldDB" id="A0A9Q0ESC3"/>
<comment type="similarity">
    <text evidence="2 7">Belongs to the XK family.</text>
</comment>
<evidence type="ECO:0000256" key="6">
    <source>
        <dbReference type="ARBA" id="ARBA00023136"/>
    </source>
</evidence>
<dbReference type="PANTHER" id="PTHR16024:SF19">
    <property type="entry name" value="XK-RELATED PROTEIN"/>
    <property type="match status" value="1"/>
</dbReference>
<gene>
    <name evidence="8" type="ORF">NHX12_024218</name>
</gene>
<feature type="transmembrane region" description="Helical" evidence="7">
    <location>
        <begin position="99"/>
        <end position="116"/>
    </location>
</feature>
<comment type="caution">
    <text evidence="8">The sequence shown here is derived from an EMBL/GenBank/DDBJ whole genome shotgun (WGS) entry which is preliminary data.</text>
</comment>
<dbReference type="Proteomes" id="UP001148018">
    <property type="component" value="Unassembled WGS sequence"/>
</dbReference>
<accession>A0A9Q0ESC3</accession>
<dbReference type="OrthoDB" id="6136301at2759"/>
<organism evidence="8 9">
    <name type="scientific">Muraenolepis orangiensis</name>
    <name type="common">Patagonian moray cod</name>
    <dbReference type="NCBI Taxonomy" id="630683"/>
    <lineage>
        <taxon>Eukaryota</taxon>
        <taxon>Metazoa</taxon>
        <taxon>Chordata</taxon>
        <taxon>Craniata</taxon>
        <taxon>Vertebrata</taxon>
        <taxon>Euteleostomi</taxon>
        <taxon>Actinopterygii</taxon>
        <taxon>Neopterygii</taxon>
        <taxon>Teleostei</taxon>
        <taxon>Neoteleostei</taxon>
        <taxon>Acanthomorphata</taxon>
        <taxon>Zeiogadaria</taxon>
        <taxon>Gadariae</taxon>
        <taxon>Gadiformes</taxon>
        <taxon>Muraenolepidoidei</taxon>
        <taxon>Muraenolepididae</taxon>
        <taxon>Muraenolepis</taxon>
    </lineage>
</organism>
<comment type="subcellular location">
    <subcellularLocation>
        <location evidence="1">Cell membrane</location>
        <topology evidence="1">Multi-pass membrane protein</topology>
    </subcellularLocation>
    <subcellularLocation>
        <location evidence="7">Membrane</location>
        <topology evidence="7">Multi-pass membrane protein</topology>
    </subcellularLocation>
</comment>
<feature type="transmembrane region" description="Helical" evidence="7">
    <location>
        <begin position="291"/>
        <end position="311"/>
    </location>
</feature>
<evidence type="ECO:0000256" key="3">
    <source>
        <dbReference type="ARBA" id="ARBA00022475"/>
    </source>
</evidence>
<keyword evidence="9" id="KW-1185">Reference proteome</keyword>
<name>A0A9Q0ESC3_9TELE</name>
<protein>
    <recommendedName>
        <fullName evidence="7">XK-related protein</fullName>
    </recommendedName>
</protein>
<reference evidence="8" key="1">
    <citation type="submission" date="2022-07" db="EMBL/GenBank/DDBJ databases">
        <title>Chromosome-level genome of Muraenolepis orangiensis.</title>
        <authorList>
            <person name="Kim J."/>
        </authorList>
    </citation>
    <scope>NUCLEOTIDE SEQUENCE</scope>
    <source>
        <strain evidence="8">KU_S4_2022</strain>
        <tissue evidence="8">Muscle</tissue>
    </source>
</reference>
<dbReference type="PANTHER" id="PTHR16024">
    <property type="entry name" value="XK-RELATED PROTEIN"/>
    <property type="match status" value="1"/>
</dbReference>
<dbReference type="GO" id="GO:0005886">
    <property type="term" value="C:plasma membrane"/>
    <property type="evidence" value="ECO:0007669"/>
    <property type="project" value="UniProtKB-SubCell"/>
</dbReference>
<evidence type="ECO:0000256" key="5">
    <source>
        <dbReference type="ARBA" id="ARBA00022989"/>
    </source>
</evidence>
<dbReference type="GO" id="GO:0043652">
    <property type="term" value="P:engulfment of apoptotic cell"/>
    <property type="evidence" value="ECO:0007669"/>
    <property type="project" value="TreeGrafter"/>
</dbReference>
<keyword evidence="3" id="KW-1003">Cell membrane</keyword>
<dbReference type="InterPro" id="IPR018629">
    <property type="entry name" value="XK-rel"/>
</dbReference>
<evidence type="ECO:0000256" key="1">
    <source>
        <dbReference type="ARBA" id="ARBA00004651"/>
    </source>
</evidence>
<sequence>MEGDVSFKYSPLDFVFTALGLLFFLSDIALDVVAVVHFYHDGDLVCLGLLVGFLVGSSVLGQLFSWLWYRYEDFERHTCAERSVSTAGLRGLHLLQLGVYLRYVGVLEVALCSLWSKRRAPRNTAVYLSHDLALLRLVETFSESSPQLVLMLTVMLRSGDWRDPVTMLKALGSASAIACSVTLYHRSLRSFLPDKAQQGALSSLLYFAWNLLLIFPRLVALALFAHALPCYIFTHFLCCWAVLLFLAWCAGTSLMDSAGGEWLYRATVGLIWYFSWFNVTEGNTARRCILYHTWMLADLVLLCGLACWRTLDAPPGAAVLSPCIAIVMSGVVLGVYLGGILLKLLYYRFCHPKLESSPSARSSDGMTDGEPSPDLLKPMKLCAYAGDVSNITVDGDQVDSRDLSWLVREVS</sequence>
<evidence type="ECO:0000256" key="7">
    <source>
        <dbReference type="RuleBase" id="RU910716"/>
    </source>
</evidence>
<dbReference type="GO" id="GO:1902742">
    <property type="term" value="P:apoptotic process involved in development"/>
    <property type="evidence" value="ECO:0007669"/>
    <property type="project" value="TreeGrafter"/>
</dbReference>
<keyword evidence="5 7" id="KW-1133">Transmembrane helix</keyword>
<proteinExistence type="inferred from homology"/>
<feature type="transmembrane region" description="Helical" evidence="7">
    <location>
        <begin position="165"/>
        <end position="184"/>
    </location>
</feature>
<dbReference type="EMBL" id="JANIIK010000039">
    <property type="protein sequence ID" value="KAJ3609707.1"/>
    <property type="molecule type" value="Genomic_DNA"/>
</dbReference>
<evidence type="ECO:0000256" key="2">
    <source>
        <dbReference type="ARBA" id="ARBA00008789"/>
    </source>
</evidence>
<evidence type="ECO:0000313" key="9">
    <source>
        <dbReference type="Proteomes" id="UP001148018"/>
    </source>
</evidence>
<feature type="transmembrane region" description="Helical" evidence="7">
    <location>
        <begin position="14"/>
        <end position="39"/>
    </location>
</feature>
<feature type="transmembrane region" description="Helical" evidence="7">
    <location>
        <begin position="317"/>
        <end position="346"/>
    </location>
</feature>
<feature type="transmembrane region" description="Helical" evidence="7">
    <location>
        <begin position="46"/>
        <end position="68"/>
    </location>
</feature>
<feature type="transmembrane region" description="Helical" evidence="7">
    <location>
        <begin position="204"/>
        <end position="224"/>
    </location>
</feature>
<evidence type="ECO:0000256" key="4">
    <source>
        <dbReference type="ARBA" id="ARBA00022692"/>
    </source>
</evidence>
<feature type="transmembrane region" description="Helical" evidence="7">
    <location>
        <begin position="231"/>
        <end position="250"/>
    </location>
</feature>
<dbReference type="GO" id="GO:0070782">
    <property type="term" value="P:phosphatidylserine exposure on apoptotic cell surface"/>
    <property type="evidence" value="ECO:0007669"/>
    <property type="project" value="TreeGrafter"/>
</dbReference>
<dbReference type="Pfam" id="PF09815">
    <property type="entry name" value="XK-related"/>
    <property type="match status" value="1"/>
</dbReference>